<dbReference type="RefSeq" id="WP_021922476.1">
    <property type="nucleotide sequence ID" value="NZ_CVRS01000078.1"/>
</dbReference>
<reference evidence="6" key="1">
    <citation type="submission" date="2015-05" db="EMBL/GenBank/DDBJ databases">
        <authorList>
            <consortium name="Pathogen Informatics"/>
        </authorList>
    </citation>
    <scope>NUCLEOTIDE SEQUENCE [LARGE SCALE GENOMIC DNA]</scope>
    <source>
        <strain evidence="6">L1-83</strain>
    </source>
</reference>
<dbReference type="InterPro" id="IPR018062">
    <property type="entry name" value="HTH_AraC-typ_CS"/>
</dbReference>
<dbReference type="AlphaFoldDB" id="A0A0M6WPP5"/>
<protein>
    <submittedName>
        <fullName evidence="5">Two-component system response regulator YesN</fullName>
    </submittedName>
</protein>
<sequence length="264" mass="30457">MLLVYENKDKGISAEWKKTVHMPPHLHEAIEVVYVTNGNIALGVGMELYNMDEGDFAIVFPNVIHHYQVFDEKENKAIFLYIDPAVLSGFLKELQIYSPKNPVLKKENVHPDVVHAIKFLMQNPECVPILAQAYAQIILAYVFTEIPVIDKKSLGSNDLIYNSVEYIAKNFRDEISLEKMAFDLGISKYVLSRMFAKTFHCNFSKYLNGVRLNYAVGALENTQDTITNICLECGFESQRTFNRVFKERYKITPREYRKRLEIGL</sequence>
<dbReference type="PRINTS" id="PR00032">
    <property type="entry name" value="HTHARAC"/>
</dbReference>
<feature type="domain" description="HTH araC/xylS-type" evidence="4">
    <location>
        <begin position="161"/>
        <end position="259"/>
    </location>
</feature>
<dbReference type="InterPro" id="IPR003313">
    <property type="entry name" value="AraC-bd"/>
</dbReference>
<dbReference type="InterPro" id="IPR014710">
    <property type="entry name" value="RmlC-like_jellyroll"/>
</dbReference>
<dbReference type="InterPro" id="IPR037923">
    <property type="entry name" value="HTH-like"/>
</dbReference>
<dbReference type="EMBL" id="CVRS01000078">
    <property type="protein sequence ID" value="CRL39531.1"/>
    <property type="molecule type" value="Genomic_DNA"/>
</dbReference>
<dbReference type="GO" id="GO:0043565">
    <property type="term" value="F:sequence-specific DNA binding"/>
    <property type="evidence" value="ECO:0007669"/>
    <property type="project" value="InterPro"/>
</dbReference>
<organism evidence="5 6">
    <name type="scientific">Roseburia inulinivorans</name>
    <dbReference type="NCBI Taxonomy" id="360807"/>
    <lineage>
        <taxon>Bacteria</taxon>
        <taxon>Bacillati</taxon>
        <taxon>Bacillota</taxon>
        <taxon>Clostridia</taxon>
        <taxon>Lachnospirales</taxon>
        <taxon>Lachnospiraceae</taxon>
        <taxon>Roseburia</taxon>
    </lineage>
</organism>
<keyword evidence="2" id="KW-0238">DNA-binding</keyword>
<dbReference type="Gene3D" id="1.10.10.60">
    <property type="entry name" value="Homeodomain-like"/>
    <property type="match status" value="2"/>
</dbReference>
<gene>
    <name evidence="5" type="ORF">RIL183_25201</name>
</gene>
<dbReference type="SUPFAM" id="SSF46689">
    <property type="entry name" value="Homeodomain-like"/>
    <property type="match status" value="2"/>
</dbReference>
<dbReference type="InterPro" id="IPR020449">
    <property type="entry name" value="Tscrpt_reg_AraC-type_HTH"/>
</dbReference>
<evidence type="ECO:0000256" key="1">
    <source>
        <dbReference type="ARBA" id="ARBA00023015"/>
    </source>
</evidence>
<dbReference type="Pfam" id="PF02311">
    <property type="entry name" value="AraC_binding"/>
    <property type="match status" value="1"/>
</dbReference>
<keyword evidence="1" id="KW-0805">Transcription regulation</keyword>
<accession>A0A0M6WPP5</accession>
<dbReference type="GO" id="GO:0003700">
    <property type="term" value="F:DNA-binding transcription factor activity"/>
    <property type="evidence" value="ECO:0007669"/>
    <property type="project" value="InterPro"/>
</dbReference>
<dbReference type="Gene3D" id="2.60.120.10">
    <property type="entry name" value="Jelly Rolls"/>
    <property type="match status" value="1"/>
</dbReference>
<dbReference type="PANTHER" id="PTHR43280:SF2">
    <property type="entry name" value="HTH-TYPE TRANSCRIPTIONAL REGULATOR EXSA"/>
    <property type="match status" value="1"/>
</dbReference>
<evidence type="ECO:0000259" key="4">
    <source>
        <dbReference type="PROSITE" id="PS01124"/>
    </source>
</evidence>
<evidence type="ECO:0000313" key="6">
    <source>
        <dbReference type="Proteomes" id="UP000049828"/>
    </source>
</evidence>
<dbReference type="PROSITE" id="PS01124">
    <property type="entry name" value="HTH_ARAC_FAMILY_2"/>
    <property type="match status" value="1"/>
</dbReference>
<dbReference type="PROSITE" id="PS00041">
    <property type="entry name" value="HTH_ARAC_FAMILY_1"/>
    <property type="match status" value="1"/>
</dbReference>
<dbReference type="OrthoDB" id="9776971at2"/>
<dbReference type="STRING" id="360807.ERS852392_02699"/>
<dbReference type="SMART" id="SM00342">
    <property type="entry name" value="HTH_ARAC"/>
    <property type="match status" value="1"/>
</dbReference>
<dbReference type="InterPro" id="IPR009057">
    <property type="entry name" value="Homeodomain-like_sf"/>
</dbReference>
<evidence type="ECO:0000256" key="3">
    <source>
        <dbReference type="ARBA" id="ARBA00023163"/>
    </source>
</evidence>
<dbReference type="Pfam" id="PF12833">
    <property type="entry name" value="HTH_18"/>
    <property type="match status" value="1"/>
</dbReference>
<name>A0A0M6WPP5_9FIRM</name>
<keyword evidence="3" id="KW-0804">Transcription</keyword>
<keyword evidence="6" id="KW-1185">Reference proteome</keyword>
<dbReference type="SUPFAM" id="SSF51215">
    <property type="entry name" value="Regulatory protein AraC"/>
    <property type="match status" value="1"/>
</dbReference>
<proteinExistence type="predicted"/>
<dbReference type="Proteomes" id="UP000049828">
    <property type="component" value="Unassembled WGS sequence"/>
</dbReference>
<dbReference type="InterPro" id="IPR018060">
    <property type="entry name" value="HTH_AraC"/>
</dbReference>
<dbReference type="PANTHER" id="PTHR43280">
    <property type="entry name" value="ARAC-FAMILY TRANSCRIPTIONAL REGULATOR"/>
    <property type="match status" value="1"/>
</dbReference>
<evidence type="ECO:0000313" key="5">
    <source>
        <dbReference type="EMBL" id="CRL39531.1"/>
    </source>
</evidence>
<evidence type="ECO:0000256" key="2">
    <source>
        <dbReference type="ARBA" id="ARBA00023125"/>
    </source>
</evidence>